<dbReference type="PANTHER" id="PTHR30273">
    <property type="entry name" value="PERIPLASMIC SIGNAL SENSOR AND SIGMA FACTOR ACTIVATOR FECR-RELATED"/>
    <property type="match status" value="1"/>
</dbReference>
<keyword evidence="1" id="KW-0472">Membrane</keyword>
<dbReference type="PANTHER" id="PTHR30273:SF2">
    <property type="entry name" value="PROTEIN FECR"/>
    <property type="match status" value="1"/>
</dbReference>
<reference evidence="5" key="1">
    <citation type="submission" date="2016-10" db="EMBL/GenBank/DDBJ databases">
        <authorList>
            <person name="Varghese N."/>
            <person name="Submissions S."/>
        </authorList>
    </citation>
    <scope>NUCLEOTIDE SEQUENCE [LARGE SCALE GENOMIC DNA]</scope>
    <source>
        <strain evidence="5">DSM 3695</strain>
    </source>
</reference>
<feature type="transmembrane region" description="Helical" evidence="1">
    <location>
        <begin position="91"/>
        <end position="109"/>
    </location>
</feature>
<dbReference type="Pfam" id="PF04773">
    <property type="entry name" value="FecR"/>
    <property type="match status" value="1"/>
</dbReference>
<dbReference type="RefSeq" id="WP_089891006.1">
    <property type="nucleotide sequence ID" value="NZ_FOJG01000001.1"/>
</dbReference>
<evidence type="ECO:0000259" key="3">
    <source>
        <dbReference type="Pfam" id="PF16344"/>
    </source>
</evidence>
<keyword evidence="5" id="KW-1185">Reference proteome</keyword>
<dbReference type="InterPro" id="IPR032508">
    <property type="entry name" value="FecR_C"/>
</dbReference>
<dbReference type="AlphaFoldDB" id="A0A1I0PM59"/>
<dbReference type="STRING" id="29529.SAMN04488122_0858"/>
<keyword evidence="1" id="KW-1133">Transmembrane helix</keyword>
<evidence type="ECO:0000313" key="4">
    <source>
        <dbReference type="EMBL" id="SEW15341.1"/>
    </source>
</evidence>
<dbReference type="InterPro" id="IPR012373">
    <property type="entry name" value="Ferrdict_sens_TM"/>
</dbReference>
<evidence type="ECO:0000259" key="2">
    <source>
        <dbReference type="Pfam" id="PF04773"/>
    </source>
</evidence>
<dbReference type="Proteomes" id="UP000199310">
    <property type="component" value="Unassembled WGS sequence"/>
</dbReference>
<organism evidence="4 5">
    <name type="scientific">Chitinophaga arvensicola</name>
    <dbReference type="NCBI Taxonomy" id="29529"/>
    <lineage>
        <taxon>Bacteria</taxon>
        <taxon>Pseudomonadati</taxon>
        <taxon>Bacteroidota</taxon>
        <taxon>Chitinophagia</taxon>
        <taxon>Chitinophagales</taxon>
        <taxon>Chitinophagaceae</taxon>
        <taxon>Chitinophaga</taxon>
    </lineage>
</organism>
<dbReference type="GO" id="GO:0016989">
    <property type="term" value="F:sigma factor antagonist activity"/>
    <property type="evidence" value="ECO:0007669"/>
    <property type="project" value="TreeGrafter"/>
</dbReference>
<dbReference type="InterPro" id="IPR006860">
    <property type="entry name" value="FecR"/>
</dbReference>
<sequence>MDQESLAGIFSILKKKRENPDNDEALTPEEQVALSVWLEDVHNLQWYEEYILNKEGAMNALFLQTLDAEENTRKRLKGFTRSRKSSMIRRLSYAAAAAVVAGLVFVSILNRQSVRDKYTSLPASGAMQPGKDRAYLTLADGSIVDLDTATGAAIARQKGAVISNRGGEVTYNGTGIHENEFNSISIPNGGQYRLQLQDGSKIWLNAATTLRFPVQFGEVERSVELDGEAYFEITKDRRPFRVKYQSQNGRNFTVNVLGTHFVVSAYKDNTTAATTLVEGRVSLGIAGKDVLLSPGQQATTVSGSDRIDLKTVDTDAAKGWVTGSFYFIDSDLRTILSSIGRWYNVPVLYEKDYAGELFSCKLSRSAPLDSVLVSLRQFDVKADVINNKIVIR</sequence>
<proteinExistence type="predicted"/>
<dbReference type="Gene3D" id="2.60.120.1440">
    <property type="match status" value="1"/>
</dbReference>
<accession>A0A1I0PM59</accession>
<evidence type="ECO:0000313" key="5">
    <source>
        <dbReference type="Proteomes" id="UP000199310"/>
    </source>
</evidence>
<dbReference type="EMBL" id="FOJG01000001">
    <property type="protein sequence ID" value="SEW15341.1"/>
    <property type="molecule type" value="Genomic_DNA"/>
</dbReference>
<name>A0A1I0PM59_9BACT</name>
<feature type="domain" description="FecR protein" evidence="2">
    <location>
        <begin position="184"/>
        <end position="281"/>
    </location>
</feature>
<dbReference type="OrthoDB" id="1493027at2"/>
<dbReference type="Gene3D" id="3.55.50.30">
    <property type="match status" value="1"/>
</dbReference>
<evidence type="ECO:0000256" key="1">
    <source>
        <dbReference type="SAM" id="Phobius"/>
    </source>
</evidence>
<protein>
    <submittedName>
        <fullName evidence="4">FecR protein</fullName>
    </submittedName>
</protein>
<feature type="domain" description="Protein FecR C-terminal" evidence="3">
    <location>
        <begin position="325"/>
        <end position="391"/>
    </location>
</feature>
<dbReference type="Pfam" id="PF16344">
    <property type="entry name" value="FecR_C"/>
    <property type="match status" value="1"/>
</dbReference>
<gene>
    <name evidence="4" type="ORF">SAMN04488122_0858</name>
</gene>
<keyword evidence="1" id="KW-0812">Transmembrane</keyword>